<reference evidence="1" key="1">
    <citation type="submission" date="2019-04" db="EMBL/GenBank/DDBJ databases">
        <title>Microbes associate with the intestines of laboratory mice.</title>
        <authorList>
            <person name="Navarre W."/>
            <person name="Wong E."/>
            <person name="Huang K."/>
            <person name="Tropini C."/>
            <person name="Ng K."/>
            <person name="Yu B."/>
        </authorList>
    </citation>
    <scope>NUCLEOTIDE SEQUENCE</scope>
    <source>
        <strain evidence="1">NM09_H32</strain>
    </source>
</reference>
<evidence type="ECO:0000313" key="2">
    <source>
        <dbReference type="Proteomes" id="UP000308836"/>
    </source>
</evidence>
<comment type="caution">
    <text evidence="1">The sequence shown here is derived from an EMBL/GenBank/DDBJ whole genome shotgun (WGS) entry which is preliminary data.</text>
</comment>
<dbReference type="Proteomes" id="UP000308836">
    <property type="component" value="Unassembled WGS sequence"/>
</dbReference>
<proteinExistence type="predicted"/>
<accession>A0AC61R773</accession>
<dbReference type="EMBL" id="SRYG01000011">
    <property type="protein sequence ID" value="TGY65968.1"/>
    <property type="molecule type" value="Genomic_DNA"/>
</dbReference>
<gene>
    <name evidence="1" type="ORF">E5336_06530</name>
</gene>
<organism evidence="1 2">
    <name type="scientific">Dubosiella muris</name>
    <dbReference type="NCBI Taxonomy" id="3038133"/>
    <lineage>
        <taxon>Bacteria</taxon>
        <taxon>Bacillati</taxon>
        <taxon>Bacillota</taxon>
        <taxon>Erysipelotrichia</taxon>
        <taxon>Erysipelotrichales</taxon>
        <taxon>Erysipelotrichaceae</taxon>
        <taxon>Dubosiella</taxon>
    </lineage>
</organism>
<sequence length="371" mass="43134">MGLNKIILNIALAIVDFCTFFLRPVPNRITFISLTSDHLTSDFKRISDALQRHGGYELRYNLVVFKKNLWGDFLYFLNCLKQVVELKRSRLVILNDNNYVISRMKPQETIVLQVWHAAGAVKKFGNQIHRQYEIKNYNAIVASSSYWQSCYAQAFGVRPEQVMNVGMARIDDLLDQARMEANVAAFYERYPQTKTKRCVLYAPTFRGNIIDGFEVESLHLDQMADTLPDDVMILYKFHPLLGDIRFQAPNAIAVNQEDLYTLMHVSDCLISDYSSVIFDYALLKKPMISFVPDLEKYKRTIGLNMEYEKDFPGAICQTEMEVVDALRNLAAYDYEKLYDFQKKYIVHTDGKNTARIVRWIEQQMKQQKKDA</sequence>
<keyword evidence="2" id="KW-1185">Reference proteome</keyword>
<evidence type="ECO:0000313" key="1">
    <source>
        <dbReference type="EMBL" id="TGY65968.1"/>
    </source>
</evidence>
<protein>
    <submittedName>
        <fullName evidence="1">CDP-glycerol--glycerophosphate glycerophosphotransferase</fullName>
    </submittedName>
</protein>
<name>A0AC61R773_9FIRM</name>